<dbReference type="InterPro" id="IPR019127">
    <property type="entry name" value="Exosortase"/>
</dbReference>
<feature type="transmembrane region" description="Helical" evidence="8">
    <location>
        <begin position="27"/>
        <end position="47"/>
    </location>
</feature>
<evidence type="ECO:0000259" key="9">
    <source>
        <dbReference type="Pfam" id="PF11984"/>
    </source>
</evidence>
<feature type="transmembrane region" description="Helical" evidence="8">
    <location>
        <begin position="53"/>
        <end position="70"/>
    </location>
</feature>
<dbReference type="InterPro" id="IPR026392">
    <property type="entry name" value="Exo/Archaeosortase_dom"/>
</dbReference>
<name>B1ZZ87_OPITP</name>
<feature type="transmembrane region" description="Helical" evidence="8">
    <location>
        <begin position="91"/>
        <end position="109"/>
    </location>
</feature>
<feature type="transmembrane region" description="Helical" evidence="8">
    <location>
        <begin position="216"/>
        <end position="234"/>
    </location>
</feature>
<dbReference type="OrthoDB" id="179487at2"/>
<evidence type="ECO:0000256" key="1">
    <source>
        <dbReference type="ARBA" id="ARBA00004651"/>
    </source>
</evidence>
<dbReference type="KEGG" id="ote:Oter_3885"/>
<feature type="transmembrane region" description="Helical" evidence="8">
    <location>
        <begin position="142"/>
        <end position="162"/>
    </location>
</feature>
<evidence type="ECO:0000256" key="3">
    <source>
        <dbReference type="ARBA" id="ARBA00022670"/>
    </source>
</evidence>
<feature type="transmembrane region" description="Helical" evidence="8">
    <location>
        <begin position="115"/>
        <end position="135"/>
    </location>
</feature>
<feature type="transmembrane region" description="Helical" evidence="8">
    <location>
        <begin position="281"/>
        <end position="299"/>
    </location>
</feature>
<feature type="transmembrane region" description="Helical" evidence="8">
    <location>
        <begin position="334"/>
        <end position="352"/>
    </location>
</feature>
<evidence type="ECO:0000256" key="2">
    <source>
        <dbReference type="ARBA" id="ARBA00022475"/>
    </source>
</evidence>
<keyword evidence="7 8" id="KW-0472">Membrane</keyword>
<dbReference type="GO" id="GO:0006508">
    <property type="term" value="P:proteolysis"/>
    <property type="evidence" value="ECO:0007669"/>
    <property type="project" value="UniProtKB-KW"/>
</dbReference>
<feature type="transmembrane region" description="Helical" evidence="8">
    <location>
        <begin position="241"/>
        <end position="261"/>
    </location>
</feature>
<evidence type="ECO:0000256" key="7">
    <source>
        <dbReference type="ARBA" id="ARBA00023136"/>
    </source>
</evidence>
<dbReference type="HOGENOM" id="CLU_495054_0_0_0"/>
<keyword evidence="11" id="KW-1185">Reference proteome</keyword>
<gene>
    <name evidence="10" type="ordered locus">Oter_3885</name>
</gene>
<feature type="domain" description="Methanolan biosynthesis EpsI" evidence="9">
    <location>
        <begin position="343"/>
        <end position="525"/>
    </location>
</feature>
<evidence type="ECO:0000256" key="6">
    <source>
        <dbReference type="ARBA" id="ARBA00022989"/>
    </source>
</evidence>
<dbReference type="GO" id="GO:0005886">
    <property type="term" value="C:plasma membrane"/>
    <property type="evidence" value="ECO:0007669"/>
    <property type="project" value="UniProtKB-SubCell"/>
</dbReference>
<dbReference type="Pfam" id="PF11984">
    <property type="entry name" value="DUF3485"/>
    <property type="match status" value="1"/>
</dbReference>
<dbReference type="GO" id="GO:0008233">
    <property type="term" value="F:peptidase activity"/>
    <property type="evidence" value="ECO:0007669"/>
    <property type="project" value="UniProtKB-KW"/>
</dbReference>
<dbReference type="Pfam" id="PF09721">
    <property type="entry name" value="Exosortase_EpsH"/>
    <property type="match status" value="1"/>
</dbReference>
<keyword evidence="6 8" id="KW-1133">Transmembrane helix</keyword>
<dbReference type="STRING" id="452637.Oter_3885"/>
<keyword evidence="2" id="KW-1003">Cell membrane</keyword>
<keyword evidence="5" id="KW-0378">Hydrolase</keyword>
<dbReference type="NCBIfam" id="TIGR04178">
    <property type="entry name" value="exo_archaeo"/>
    <property type="match status" value="1"/>
</dbReference>
<dbReference type="EMBL" id="CP001032">
    <property type="protein sequence ID" value="ACB77159.1"/>
    <property type="molecule type" value="Genomic_DNA"/>
</dbReference>
<keyword evidence="3" id="KW-0645">Protease</keyword>
<sequence length="550" mass="59330">MSRLLQLDAPNAAGPRPLTSAPSLAKINLLLLAGFFVALVALLWPHWRDNADLSHGFVTPVLFLLLLHEARRGPQRYLRCTAGLRAVQSTLLALALLLVCASGLYAATLDWTHSLVAFVLTGAFVLLLGASLLGFAADSARIIPFNWTAVVAIAVWLLSAPIPPGTYLRLMLALQLTVTENVLRALHLLGIAAQRHGNVIELATATVGVEEACSGIRSLISCIFAGLFFSATLVRRPWARALIIALAAPLAIAMNFLRSLILTLLANHGADISGLWHDLTGFAVLGVTAGLLAAIALALERRSPPAATPTATTEAATGYVRPAGYRSSLEKLQLPVTVAGAITVALALFFVVNTRPSARQNLPPPDLLAVLPGESGGWNVQTADDLYQFTATLQTEHLAQRTYTRVRNDQLEQITVYLAYWPAGQAPVSLVASHTPDACWPGSGWVPVPLAPAATLISLPGRPLAQPEARLFLSGQRPQYVWFWHLYDGRPIAHREPRSPLALLKLASKYGFSHNGDQLFVRVSSNRPWPEFSGEPLIAQLFERLQPFGL</sequence>
<dbReference type="RefSeq" id="WP_012376688.1">
    <property type="nucleotide sequence ID" value="NC_010571.1"/>
</dbReference>
<accession>B1ZZ87</accession>
<evidence type="ECO:0000256" key="8">
    <source>
        <dbReference type="SAM" id="Phobius"/>
    </source>
</evidence>
<dbReference type="AlphaFoldDB" id="B1ZZ87"/>
<protein>
    <recommendedName>
        <fullName evidence="9">Methanolan biosynthesis EpsI domain-containing protein</fullName>
    </recommendedName>
</protein>
<dbReference type="Proteomes" id="UP000007013">
    <property type="component" value="Chromosome"/>
</dbReference>
<evidence type="ECO:0000256" key="5">
    <source>
        <dbReference type="ARBA" id="ARBA00022801"/>
    </source>
</evidence>
<keyword evidence="4 8" id="KW-0812">Transmembrane</keyword>
<dbReference type="eggNOG" id="COG1269">
    <property type="taxonomic scope" value="Bacteria"/>
</dbReference>
<organism evidence="10 11">
    <name type="scientific">Opitutus terrae (strain DSM 11246 / JCM 15787 / PB90-1)</name>
    <dbReference type="NCBI Taxonomy" id="452637"/>
    <lineage>
        <taxon>Bacteria</taxon>
        <taxon>Pseudomonadati</taxon>
        <taxon>Verrucomicrobiota</taxon>
        <taxon>Opitutia</taxon>
        <taxon>Opitutales</taxon>
        <taxon>Opitutaceae</taxon>
        <taxon>Opitutus</taxon>
    </lineage>
</organism>
<evidence type="ECO:0000256" key="4">
    <source>
        <dbReference type="ARBA" id="ARBA00022692"/>
    </source>
</evidence>
<proteinExistence type="predicted"/>
<dbReference type="InterPro" id="IPR014263">
    <property type="entry name" value="Methanolan_biosynth_EpsI"/>
</dbReference>
<reference evidence="10 11" key="1">
    <citation type="journal article" date="2011" name="J. Bacteriol.">
        <title>Genome sequence of the verrucomicrobium Opitutus terrae PB90-1, an abundant inhabitant of rice paddy soil ecosystems.</title>
        <authorList>
            <person name="van Passel M.W."/>
            <person name="Kant R."/>
            <person name="Palva A."/>
            <person name="Copeland A."/>
            <person name="Lucas S."/>
            <person name="Lapidus A."/>
            <person name="Glavina del Rio T."/>
            <person name="Pitluck S."/>
            <person name="Goltsman E."/>
            <person name="Clum A."/>
            <person name="Sun H."/>
            <person name="Schmutz J."/>
            <person name="Larimer F.W."/>
            <person name="Land M.L."/>
            <person name="Hauser L."/>
            <person name="Kyrpides N."/>
            <person name="Mikhailova N."/>
            <person name="Richardson P.P."/>
            <person name="Janssen P.H."/>
            <person name="de Vos W.M."/>
            <person name="Smidt H."/>
        </authorList>
    </citation>
    <scope>NUCLEOTIDE SEQUENCE [LARGE SCALE GENOMIC DNA]</scope>
    <source>
        <strain evidence="11">DSM 11246 / JCM 15787 / PB90-1</strain>
    </source>
</reference>
<evidence type="ECO:0000313" key="11">
    <source>
        <dbReference type="Proteomes" id="UP000007013"/>
    </source>
</evidence>
<comment type="subcellular location">
    <subcellularLocation>
        <location evidence="1">Cell membrane</location>
        <topology evidence="1">Multi-pass membrane protein</topology>
    </subcellularLocation>
</comment>
<evidence type="ECO:0000313" key="10">
    <source>
        <dbReference type="EMBL" id="ACB77159.1"/>
    </source>
</evidence>